<dbReference type="AlphaFoldDB" id="A0A7M1B7A5"/>
<dbReference type="RefSeq" id="WP_193111805.1">
    <property type="nucleotide sequence ID" value="NZ_CP041406.1"/>
</dbReference>
<proteinExistence type="predicted"/>
<dbReference type="Pfam" id="PF13457">
    <property type="entry name" value="GW"/>
    <property type="match status" value="2"/>
</dbReference>
<feature type="signal peptide" evidence="1">
    <location>
        <begin position="1"/>
        <end position="22"/>
    </location>
</feature>
<organism evidence="3 4">
    <name type="scientific">Sulfurimonas paralvinellae</name>
    <dbReference type="NCBI Taxonomy" id="317658"/>
    <lineage>
        <taxon>Bacteria</taxon>
        <taxon>Pseudomonadati</taxon>
        <taxon>Campylobacterota</taxon>
        <taxon>Epsilonproteobacteria</taxon>
        <taxon>Campylobacterales</taxon>
        <taxon>Sulfurimonadaceae</taxon>
        <taxon>Sulfurimonas</taxon>
    </lineage>
</organism>
<evidence type="ECO:0000259" key="2">
    <source>
        <dbReference type="Pfam" id="PF13457"/>
    </source>
</evidence>
<dbReference type="EMBL" id="CP041406">
    <property type="protein sequence ID" value="QOP45560.1"/>
    <property type="molecule type" value="Genomic_DNA"/>
</dbReference>
<gene>
    <name evidence="3" type="ORF">FM071_04380</name>
</gene>
<name>A0A7M1B7A5_9BACT</name>
<keyword evidence="4" id="KW-1185">Reference proteome</keyword>
<protein>
    <recommendedName>
        <fullName evidence="2">GW domain-containing protein</fullName>
    </recommendedName>
</protein>
<evidence type="ECO:0000313" key="4">
    <source>
        <dbReference type="Proteomes" id="UP000593580"/>
    </source>
</evidence>
<feature type="chain" id="PRO_5032939131" description="GW domain-containing protein" evidence="1">
    <location>
        <begin position="23"/>
        <end position="210"/>
    </location>
</feature>
<evidence type="ECO:0000256" key="1">
    <source>
        <dbReference type="SAM" id="SignalP"/>
    </source>
</evidence>
<feature type="domain" description="GW" evidence="2">
    <location>
        <begin position="103"/>
        <end position="156"/>
    </location>
</feature>
<keyword evidence="1" id="KW-0732">Signal</keyword>
<evidence type="ECO:0000313" key="3">
    <source>
        <dbReference type="EMBL" id="QOP45560.1"/>
    </source>
</evidence>
<feature type="domain" description="GW" evidence="2">
    <location>
        <begin position="20"/>
        <end position="47"/>
    </location>
</feature>
<dbReference type="InterPro" id="IPR025987">
    <property type="entry name" value="GW_dom"/>
</dbReference>
<dbReference type="KEGG" id="spal:FM071_04380"/>
<sequence length="210" mass="23657">MKKLALALLLSAGLFAANIHTAKVLKTMNSGGYTYIKVSDKGQSYWIVMTQRSLKPGDTIKYSEQGWMQNFHSKTLNRTFDKILFAADVTTQKSQKTPAKPNIMHSQYEEKGTQSIAKLFKERTQYAGTKVTVKGKVTKVSQQIMGRNWVHIQDGSRYQGMDDLVFTTKTTPPKVGSIVYTKGVAVKDKDFGYGYFYPLIIEQANFSSRN</sequence>
<accession>A0A7M1B7A5</accession>
<reference evidence="3 4" key="1">
    <citation type="submission" date="2019-07" db="EMBL/GenBank/DDBJ databases">
        <title>Sulfurimonas paralvinellae sp. nov., a novel mesophilic, hydrogen- and sulfur-oxidizing chemolithoautotroph within the Epsilonproteo- bacteria isolated from a deep-sea hydrothermal vent polychaete nest, reclassification of Thiomicrospira denitrificans as Sulfurimonas denitrificans comb. nov. and emended description of the genus Sulfurimonas.</title>
        <authorList>
            <person name="Wang S."/>
            <person name="Jiang L."/>
            <person name="Shao Z."/>
        </authorList>
    </citation>
    <scope>NUCLEOTIDE SEQUENCE [LARGE SCALE GENOMIC DNA]</scope>
    <source>
        <strain evidence="3 4">GO25</strain>
    </source>
</reference>
<dbReference type="Proteomes" id="UP000593580">
    <property type="component" value="Chromosome"/>
</dbReference>